<keyword evidence="13" id="KW-0206">Cytoskeleton</keyword>
<dbReference type="EMBL" id="VXIT01000007">
    <property type="protein sequence ID" value="KAA6411706.1"/>
    <property type="molecule type" value="Genomic_DNA"/>
</dbReference>
<keyword evidence="8" id="KW-0493">Microtubule</keyword>
<dbReference type="OrthoDB" id="10016597at2759"/>
<keyword evidence="15" id="KW-0131">Cell cycle</keyword>
<keyword evidence="12 19" id="KW-0175">Coiled coil</keyword>
<evidence type="ECO:0000256" key="17">
    <source>
        <dbReference type="ARBA" id="ARBA00044112"/>
    </source>
</evidence>
<evidence type="ECO:0000256" key="10">
    <source>
        <dbReference type="ARBA" id="ARBA00022829"/>
    </source>
</evidence>
<reference evidence="20 21" key="1">
    <citation type="submission" date="2019-09" db="EMBL/GenBank/DDBJ databases">
        <title>The hologenome of the rock-dwelling lichen Lasallia pustulata.</title>
        <authorList>
            <person name="Greshake Tzovaras B."/>
            <person name="Segers F."/>
            <person name="Bicker A."/>
            <person name="Dal Grande F."/>
            <person name="Otte J."/>
            <person name="Hankeln T."/>
            <person name="Schmitt I."/>
            <person name="Ebersberger I."/>
        </authorList>
    </citation>
    <scope>NUCLEOTIDE SEQUENCE [LARGE SCALE GENOMIC DNA]</scope>
    <source>
        <strain evidence="20">A1-1</strain>
    </source>
</reference>
<evidence type="ECO:0000256" key="1">
    <source>
        <dbReference type="ARBA" id="ARBA00004123"/>
    </source>
</evidence>
<name>A0A5M8PQ63_9LECA</name>
<sequence>MMTLLDTHLEQISLSSAAIAELPFPRPKIFTNALLHRHDITTLIRDTESHERALFSVAPPDLGSFDHTSNGVRRSTVFNLNGNGEASVNGASHITGLKRTNAVSMLLGGDLVDRMHRGLSGEGRERGEMDVEALLKGAERLCGVYPIPGASGKIASLRARHSQLSSSIAHYESRVSKQATQLDRMNHPEEYEAEDDDGEEEVHIKGSEVIEDSAVTVNDLQREEEEIRELEKKKRGLEDRVTSTLKDWKDFGVESPHRYTLLETSLRTRNFGPTPYDHHGAMESLRDVTFSSSGMSCLMSPPMRV</sequence>
<dbReference type="Proteomes" id="UP000324767">
    <property type="component" value="Unassembled WGS sequence"/>
</dbReference>
<dbReference type="AlphaFoldDB" id="A0A5M8PQ63"/>
<evidence type="ECO:0000256" key="18">
    <source>
        <dbReference type="ARBA" id="ARBA00044346"/>
    </source>
</evidence>
<keyword evidence="6" id="KW-0963">Cytoplasm</keyword>
<dbReference type="InterPro" id="IPR013966">
    <property type="entry name" value="Spc34"/>
</dbReference>
<evidence type="ECO:0000256" key="12">
    <source>
        <dbReference type="ARBA" id="ARBA00023054"/>
    </source>
</evidence>
<evidence type="ECO:0000256" key="16">
    <source>
        <dbReference type="ARBA" id="ARBA00023328"/>
    </source>
</evidence>
<evidence type="ECO:0000313" key="20">
    <source>
        <dbReference type="EMBL" id="KAA6411706.1"/>
    </source>
</evidence>
<proteinExistence type="inferred from homology"/>
<evidence type="ECO:0000256" key="9">
    <source>
        <dbReference type="ARBA" id="ARBA00022776"/>
    </source>
</evidence>
<accession>A0A5M8PQ63</accession>
<evidence type="ECO:0000256" key="2">
    <source>
        <dbReference type="ARBA" id="ARBA00004186"/>
    </source>
</evidence>
<evidence type="ECO:0000256" key="19">
    <source>
        <dbReference type="SAM" id="Coils"/>
    </source>
</evidence>
<organism evidence="20 21">
    <name type="scientific">Lasallia pustulata</name>
    <dbReference type="NCBI Taxonomy" id="136370"/>
    <lineage>
        <taxon>Eukaryota</taxon>
        <taxon>Fungi</taxon>
        <taxon>Dikarya</taxon>
        <taxon>Ascomycota</taxon>
        <taxon>Pezizomycotina</taxon>
        <taxon>Lecanoromycetes</taxon>
        <taxon>OSLEUM clade</taxon>
        <taxon>Umbilicariomycetidae</taxon>
        <taxon>Umbilicariales</taxon>
        <taxon>Umbilicariaceae</taxon>
        <taxon>Lasallia</taxon>
    </lineage>
</organism>
<evidence type="ECO:0000256" key="5">
    <source>
        <dbReference type="ARBA" id="ARBA00022454"/>
    </source>
</evidence>
<evidence type="ECO:0000256" key="13">
    <source>
        <dbReference type="ARBA" id="ARBA00023212"/>
    </source>
</evidence>
<keyword evidence="10" id="KW-0159">Chromosome partition</keyword>
<evidence type="ECO:0000313" key="21">
    <source>
        <dbReference type="Proteomes" id="UP000324767"/>
    </source>
</evidence>
<keyword evidence="7" id="KW-0132">Cell division</keyword>
<keyword evidence="16" id="KW-0137">Centromere</keyword>
<evidence type="ECO:0000256" key="11">
    <source>
        <dbReference type="ARBA" id="ARBA00022838"/>
    </source>
</evidence>
<dbReference type="GO" id="GO:0042729">
    <property type="term" value="C:DASH complex"/>
    <property type="evidence" value="ECO:0007669"/>
    <property type="project" value="InterPro"/>
</dbReference>
<comment type="similarity">
    <text evidence="4">Belongs to the DASH complex SPC34 family.</text>
</comment>
<gene>
    <name evidence="20" type="ORF">FRX48_04987</name>
</gene>
<dbReference type="Pfam" id="PF08657">
    <property type="entry name" value="DASH_Spc34"/>
    <property type="match status" value="2"/>
</dbReference>
<dbReference type="GO" id="GO:0008608">
    <property type="term" value="P:attachment of spindle microtubules to kinetochore"/>
    <property type="evidence" value="ECO:0007669"/>
    <property type="project" value="InterPro"/>
</dbReference>
<evidence type="ECO:0000256" key="14">
    <source>
        <dbReference type="ARBA" id="ARBA00023242"/>
    </source>
</evidence>
<keyword evidence="9" id="KW-0498">Mitosis</keyword>
<evidence type="ECO:0000256" key="6">
    <source>
        <dbReference type="ARBA" id="ARBA00022490"/>
    </source>
</evidence>
<evidence type="ECO:0000256" key="7">
    <source>
        <dbReference type="ARBA" id="ARBA00022618"/>
    </source>
</evidence>
<evidence type="ECO:0000256" key="15">
    <source>
        <dbReference type="ARBA" id="ARBA00023306"/>
    </source>
</evidence>
<dbReference type="GO" id="GO:0005876">
    <property type="term" value="C:spindle microtubule"/>
    <property type="evidence" value="ECO:0007669"/>
    <property type="project" value="InterPro"/>
</dbReference>
<keyword evidence="11" id="KW-0995">Kinetochore</keyword>
<feature type="coiled-coil region" evidence="19">
    <location>
        <begin position="213"/>
        <end position="247"/>
    </location>
</feature>
<comment type="subcellular location">
    <subcellularLocation>
        <location evidence="3">Chromosome</location>
        <location evidence="3">Centromere</location>
        <location evidence="3">Kinetochore</location>
    </subcellularLocation>
    <subcellularLocation>
        <location evidence="2">Cytoplasm</location>
        <location evidence="2">Cytoskeleton</location>
        <location evidence="2">Spindle</location>
    </subcellularLocation>
    <subcellularLocation>
        <location evidence="1">Nucleus</location>
    </subcellularLocation>
</comment>
<evidence type="ECO:0000256" key="4">
    <source>
        <dbReference type="ARBA" id="ARBA00008491"/>
    </source>
</evidence>
<evidence type="ECO:0000256" key="3">
    <source>
        <dbReference type="ARBA" id="ARBA00004629"/>
    </source>
</evidence>
<comment type="caution">
    <text evidence="20">The sequence shown here is derived from an EMBL/GenBank/DDBJ whole genome shotgun (WGS) entry which is preliminary data.</text>
</comment>
<keyword evidence="5" id="KW-0158">Chromosome</keyword>
<dbReference type="GO" id="GO:0051301">
    <property type="term" value="P:cell division"/>
    <property type="evidence" value="ECO:0007669"/>
    <property type="project" value="UniProtKB-KW"/>
</dbReference>
<keyword evidence="14" id="KW-0539">Nucleus</keyword>
<protein>
    <recommendedName>
        <fullName evidence="17">DASH complex subunit SPC34</fullName>
    </recommendedName>
    <alternativeName>
        <fullName evidence="18">Outer kinetochore protein SPC34</fullName>
    </alternativeName>
</protein>
<evidence type="ECO:0000256" key="8">
    <source>
        <dbReference type="ARBA" id="ARBA00022701"/>
    </source>
</evidence>